<gene>
    <name evidence="2" type="ORF">G3M99_10730</name>
</gene>
<dbReference type="InterPro" id="IPR021683">
    <property type="entry name" value="DUF3267"/>
</dbReference>
<name>A0A6M0H3X6_9CLOT</name>
<reference evidence="2 3" key="1">
    <citation type="submission" date="2020-02" db="EMBL/GenBank/DDBJ databases">
        <title>Genome assembly of a novel Clostridium senegalense strain.</title>
        <authorList>
            <person name="Gupta T.B."/>
            <person name="Jauregui R."/>
            <person name="Maclean P."/>
            <person name="Nawarathana A."/>
            <person name="Brightwell G."/>
        </authorList>
    </citation>
    <scope>NUCLEOTIDE SEQUENCE [LARGE SCALE GENOMIC DNA]</scope>
    <source>
        <strain evidence="2 3">AGRFS4</strain>
    </source>
</reference>
<proteinExistence type="predicted"/>
<comment type="caution">
    <text evidence="2">The sequence shown here is derived from an EMBL/GenBank/DDBJ whole genome shotgun (WGS) entry which is preliminary data.</text>
</comment>
<accession>A0A6M0H3X6</accession>
<dbReference type="Proteomes" id="UP000481872">
    <property type="component" value="Unassembled WGS sequence"/>
</dbReference>
<dbReference type="AlphaFoldDB" id="A0A6M0H3X6"/>
<dbReference type="Pfam" id="PF11667">
    <property type="entry name" value="DUF3267"/>
    <property type="match status" value="1"/>
</dbReference>
<evidence type="ECO:0000313" key="3">
    <source>
        <dbReference type="Proteomes" id="UP000481872"/>
    </source>
</evidence>
<dbReference type="RefSeq" id="WP_199870171.1">
    <property type="nucleotide sequence ID" value="NZ_JAAGPU010000018.1"/>
</dbReference>
<sequence length="204" mass="23287">MKYIKKIPNSDKELSNKLISEGWKKLKEPSNLAMATLLSVPFMFINGIISVAIAFYLYPPLKEFFSSTHSFSIEFKLDSFSLIYIGVILLFMTIHEFLHACFIPNVLKSDKTYWGINGVCGFVFTTEKIKKNRFLIISIMPFILLSILLPFILNIFGLLNWFTIFLCLINAMGSCVDCLNICIVAIQVPKGSYIVNNGFETYFK</sequence>
<protein>
    <submittedName>
        <fullName evidence="2">DUF3267 domain-containing protein</fullName>
    </submittedName>
</protein>
<evidence type="ECO:0000313" key="2">
    <source>
        <dbReference type="EMBL" id="NEU05319.1"/>
    </source>
</evidence>
<evidence type="ECO:0000256" key="1">
    <source>
        <dbReference type="SAM" id="Phobius"/>
    </source>
</evidence>
<feature type="transmembrane region" description="Helical" evidence="1">
    <location>
        <begin position="134"/>
        <end position="156"/>
    </location>
</feature>
<keyword evidence="3" id="KW-1185">Reference proteome</keyword>
<feature type="transmembrane region" description="Helical" evidence="1">
    <location>
        <begin position="79"/>
        <end position="98"/>
    </location>
</feature>
<keyword evidence="1" id="KW-1133">Transmembrane helix</keyword>
<dbReference type="EMBL" id="JAAGPU010000018">
    <property type="protein sequence ID" value="NEU05319.1"/>
    <property type="molecule type" value="Genomic_DNA"/>
</dbReference>
<keyword evidence="1" id="KW-0812">Transmembrane</keyword>
<feature type="transmembrane region" description="Helical" evidence="1">
    <location>
        <begin position="32"/>
        <end position="59"/>
    </location>
</feature>
<feature type="transmembrane region" description="Helical" evidence="1">
    <location>
        <begin position="162"/>
        <end position="186"/>
    </location>
</feature>
<keyword evidence="1" id="KW-0472">Membrane</keyword>
<organism evidence="2 3">
    <name type="scientific">Clostridium senegalense</name>
    <dbReference type="NCBI Taxonomy" id="1465809"/>
    <lineage>
        <taxon>Bacteria</taxon>
        <taxon>Bacillati</taxon>
        <taxon>Bacillota</taxon>
        <taxon>Clostridia</taxon>
        <taxon>Eubacteriales</taxon>
        <taxon>Clostridiaceae</taxon>
        <taxon>Clostridium</taxon>
    </lineage>
</organism>